<dbReference type="KEGG" id="pphe:PP2015_1599"/>
<dbReference type="GO" id="GO:0006974">
    <property type="term" value="P:DNA damage response"/>
    <property type="evidence" value="ECO:0007669"/>
    <property type="project" value="TreeGrafter"/>
</dbReference>
<dbReference type="PANTHER" id="PTHR34387:SF2">
    <property type="entry name" value="SLR1258 PROTEIN"/>
    <property type="match status" value="1"/>
</dbReference>
<dbReference type="OrthoDB" id="5723059at2"/>
<reference evidence="2 3" key="1">
    <citation type="submission" date="2015-11" db="EMBL/GenBank/DDBJ databases">
        <authorList>
            <person name="Zhang Y."/>
            <person name="Guo Z."/>
        </authorList>
    </citation>
    <scope>NUCLEOTIDE SEQUENCE [LARGE SCALE GENOMIC DNA]</scope>
    <source>
        <strain evidence="2 3">KCTC 12086</strain>
    </source>
</reference>
<dbReference type="InterPro" id="IPR052022">
    <property type="entry name" value="26kDa_periplasmic_antigen"/>
</dbReference>
<keyword evidence="3" id="KW-1185">Reference proteome</keyword>
<evidence type="ECO:0000256" key="1">
    <source>
        <dbReference type="SAM" id="SignalP"/>
    </source>
</evidence>
<dbReference type="STRING" id="161398.PP2015_1599"/>
<dbReference type="Gene3D" id="3.30.110.170">
    <property type="entry name" value="Protein of unknown function (DUF541), domain 1"/>
    <property type="match status" value="1"/>
</dbReference>
<evidence type="ECO:0000313" key="2">
    <source>
        <dbReference type="EMBL" id="ALO42103.1"/>
    </source>
</evidence>
<feature type="chain" id="PRO_5006600916" description="SIMPL domain-containing protein" evidence="1">
    <location>
        <begin position="21"/>
        <end position="234"/>
    </location>
</feature>
<evidence type="ECO:0008006" key="4">
    <source>
        <dbReference type="Google" id="ProtNLM"/>
    </source>
</evidence>
<gene>
    <name evidence="2" type="ORF">PP2015_1599</name>
</gene>
<dbReference type="PANTHER" id="PTHR34387">
    <property type="entry name" value="SLR1258 PROTEIN"/>
    <property type="match status" value="1"/>
</dbReference>
<evidence type="ECO:0000313" key="3">
    <source>
        <dbReference type="Proteomes" id="UP000061457"/>
    </source>
</evidence>
<feature type="signal peptide" evidence="1">
    <location>
        <begin position="1"/>
        <end position="20"/>
    </location>
</feature>
<accession>A0A0S2K0P4</accession>
<sequence>MLKKLLVVTSLLLSSSFNYAYAEPTSPHLSVTGYAQQLVQPDQVVLSVAISHSDKNINKAKGEVDNVIARVIKIANTFNVSKNNIDASQLNIYRQHEYNRGTQQQEFTTFRVTRNVEIKLTDVDKYPQFLQELVEAGVNEIGYTQFSYSKADEVQDKLKKLAIKDAKSEARELASAFDAKLDRVYSVNFADAPSIPTPYARQSMIESGRAHKQAYNVSDIVISSEVFVTYLIKQ</sequence>
<keyword evidence="1" id="KW-0732">Signal</keyword>
<proteinExistence type="predicted"/>
<dbReference type="Pfam" id="PF04402">
    <property type="entry name" value="SIMPL"/>
    <property type="match status" value="1"/>
</dbReference>
<dbReference type="EMBL" id="CP013187">
    <property type="protein sequence ID" value="ALO42103.1"/>
    <property type="molecule type" value="Genomic_DNA"/>
</dbReference>
<name>A0A0S2K0P4_9GAMM</name>
<dbReference type="Gene3D" id="3.30.70.2970">
    <property type="entry name" value="Protein of unknown function (DUF541), domain 2"/>
    <property type="match status" value="1"/>
</dbReference>
<dbReference type="PATRIC" id="fig|161398.10.peg.1624"/>
<dbReference type="RefSeq" id="WP_058029786.1">
    <property type="nucleotide sequence ID" value="NZ_CP013187.1"/>
</dbReference>
<protein>
    <recommendedName>
        <fullName evidence="4">SIMPL domain-containing protein</fullName>
    </recommendedName>
</protein>
<dbReference type="InterPro" id="IPR007497">
    <property type="entry name" value="SIMPL/DUF541"/>
</dbReference>
<organism evidence="2 3">
    <name type="scientific">Pseudoalteromonas phenolica</name>
    <dbReference type="NCBI Taxonomy" id="161398"/>
    <lineage>
        <taxon>Bacteria</taxon>
        <taxon>Pseudomonadati</taxon>
        <taxon>Pseudomonadota</taxon>
        <taxon>Gammaproteobacteria</taxon>
        <taxon>Alteromonadales</taxon>
        <taxon>Pseudoalteromonadaceae</taxon>
        <taxon>Pseudoalteromonas</taxon>
    </lineage>
</organism>
<dbReference type="AlphaFoldDB" id="A0A0S2K0P4"/>
<dbReference type="Proteomes" id="UP000061457">
    <property type="component" value="Chromosome I"/>
</dbReference>